<evidence type="ECO:0000313" key="3">
    <source>
        <dbReference type="EMBL" id="GGE03543.1"/>
    </source>
</evidence>
<comment type="caution">
    <text evidence="3">The sequence shown here is derived from an EMBL/GenBank/DDBJ whole genome shotgun (WGS) entry which is preliminary data.</text>
</comment>
<feature type="region of interest" description="Disordered" evidence="1">
    <location>
        <begin position="127"/>
        <end position="151"/>
    </location>
</feature>
<evidence type="ECO:0000256" key="2">
    <source>
        <dbReference type="SAM" id="SignalP"/>
    </source>
</evidence>
<reference evidence="4" key="1">
    <citation type="journal article" date="2019" name="Int. J. Syst. Evol. Microbiol.">
        <title>The Global Catalogue of Microorganisms (GCM) 10K type strain sequencing project: providing services to taxonomists for standard genome sequencing and annotation.</title>
        <authorList>
            <consortium name="The Broad Institute Genomics Platform"/>
            <consortium name="The Broad Institute Genome Sequencing Center for Infectious Disease"/>
            <person name="Wu L."/>
            <person name="Ma J."/>
        </authorList>
    </citation>
    <scope>NUCLEOTIDE SEQUENCE [LARGE SCALE GENOMIC DNA]</scope>
    <source>
        <strain evidence="4">CGMCC 1.15959</strain>
    </source>
</reference>
<feature type="compositionally biased region" description="Low complexity" evidence="1">
    <location>
        <begin position="128"/>
        <end position="146"/>
    </location>
</feature>
<keyword evidence="4" id="KW-1185">Reference proteome</keyword>
<proteinExistence type="predicted"/>
<evidence type="ECO:0000313" key="4">
    <source>
        <dbReference type="Proteomes" id="UP000619041"/>
    </source>
</evidence>
<sequence>MRIPFITPTLALALAGTSAFAQSTDSDTADVAIEGNVTPLCVLGEPSQASVSLGNMIATSGSRVGRIRAIGNQNVTLPASFCNFAGSVATIAATALVETAGGTTAPPPGFSRAVNFTAQVGQWGGGSASASSAATASGTNATNEGTSAVQPLPRQTDLSVELSGFSVPGDALLVSGDYSGLVRVTLGPAAVSPN</sequence>
<gene>
    <name evidence="3" type="ORF">GCM10011515_23900</name>
</gene>
<protein>
    <submittedName>
        <fullName evidence="3">Uncharacterized protein</fullName>
    </submittedName>
</protein>
<evidence type="ECO:0000256" key="1">
    <source>
        <dbReference type="SAM" id="MobiDB-lite"/>
    </source>
</evidence>
<dbReference type="RefSeq" id="WP_188645333.1">
    <property type="nucleotide sequence ID" value="NZ_BMKL01000001.1"/>
</dbReference>
<keyword evidence="2" id="KW-0732">Signal</keyword>
<feature type="chain" id="PRO_5045983175" evidence="2">
    <location>
        <begin position="22"/>
        <end position="194"/>
    </location>
</feature>
<dbReference type="Proteomes" id="UP000619041">
    <property type="component" value="Unassembled WGS sequence"/>
</dbReference>
<dbReference type="EMBL" id="BMKL01000001">
    <property type="protein sequence ID" value="GGE03543.1"/>
    <property type="molecule type" value="Genomic_DNA"/>
</dbReference>
<name>A0ABQ1SDG8_9SPHN</name>
<organism evidence="3 4">
    <name type="scientific">Tsuneonella deserti</name>
    <dbReference type="NCBI Taxonomy" id="2035528"/>
    <lineage>
        <taxon>Bacteria</taxon>
        <taxon>Pseudomonadati</taxon>
        <taxon>Pseudomonadota</taxon>
        <taxon>Alphaproteobacteria</taxon>
        <taxon>Sphingomonadales</taxon>
        <taxon>Erythrobacteraceae</taxon>
        <taxon>Tsuneonella</taxon>
    </lineage>
</organism>
<feature type="signal peptide" evidence="2">
    <location>
        <begin position="1"/>
        <end position="21"/>
    </location>
</feature>
<accession>A0ABQ1SDG8</accession>